<evidence type="ECO:0000256" key="1">
    <source>
        <dbReference type="ARBA" id="ARBA00023002"/>
    </source>
</evidence>
<reference evidence="4" key="1">
    <citation type="journal article" date="2019" name="Int. J. Syst. Evol. Microbiol.">
        <title>The Global Catalogue of Microorganisms (GCM) 10K type strain sequencing project: providing services to taxonomists for standard genome sequencing and annotation.</title>
        <authorList>
            <consortium name="The Broad Institute Genomics Platform"/>
            <consortium name="The Broad Institute Genome Sequencing Center for Infectious Disease"/>
            <person name="Wu L."/>
            <person name="Ma J."/>
        </authorList>
    </citation>
    <scope>NUCLEOTIDE SEQUENCE [LARGE SCALE GENOMIC DNA]</scope>
    <source>
        <strain evidence="4">CCUG 42722</strain>
    </source>
</reference>
<sequence>MTTTELTGHSIVAGAPLAGSAGTFAGQDPATAQALEPAYSLLDDAQVARATAAAQEAFASFSTLAPEPHARFLEQIADNIDAIGPDVVARAMQETGLPAARLTGEVARTTGQLRLFAQVVRQGDHRGVRIDPALPDRTPLPRADIRQRKVPLGPVAVFGASNFPLAFSTAGGDTASALAAGCPVVVKAHNAHPGTAELVGRAVTDAVAECGLHPGIFSLVYGPGNAVGKALVTDPAIQAVGFTGSRGGGLALVAAAAARPVPIPVYAEMSSINPTILLDGALAGDVDSLAAAYLTSVTGSSGQLCTAPGLVFVPDGERGDAFVEAAGRAAAAAAGQTMLTAGIAEAWQQGVDALAAQEGVRLVGAGSPGSTRNAPAPAVFASAVPTLLSNPVLQAEIFGAASLVVRYADAAELLAAVERLEGQLTVTLHLTEDDRETATALLPVLERKAGRILANGWPTGVEVGHAMVHGGPFPATSDSRSTSVGTLAIERFLRPVAYQNLPEYLLPEPVQPDNPWHLTRRVDGVLDVVLGATETGAAR</sequence>
<dbReference type="Pfam" id="PF00171">
    <property type="entry name" value="Aldedh"/>
    <property type="match status" value="1"/>
</dbReference>
<feature type="domain" description="Aldehyde dehydrogenase" evidence="2">
    <location>
        <begin position="23"/>
        <end position="464"/>
    </location>
</feature>
<dbReference type="EMBL" id="JBHSFI010000001">
    <property type="protein sequence ID" value="MFC4626988.1"/>
    <property type="molecule type" value="Genomic_DNA"/>
</dbReference>
<dbReference type="InterPro" id="IPR044151">
    <property type="entry name" value="ALDH_KGSADH"/>
</dbReference>
<dbReference type="InterPro" id="IPR015590">
    <property type="entry name" value="Aldehyde_DH_dom"/>
</dbReference>
<evidence type="ECO:0000259" key="2">
    <source>
        <dbReference type="Pfam" id="PF00171"/>
    </source>
</evidence>
<dbReference type="InterPro" id="IPR016163">
    <property type="entry name" value="Ald_DH_C"/>
</dbReference>
<protein>
    <submittedName>
        <fullName evidence="3">Aldehyde dehydrogenase (NADP(+))</fullName>
    </submittedName>
</protein>
<dbReference type="PANTHER" id="PTHR43353">
    <property type="entry name" value="SUCCINATE-SEMIALDEHYDE DEHYDROGENASE, MITOCHONDRIAL"/>
    <property type="match status" value="1"/>
</dbReference>
<proteinExistence type="predicted"/>
<dbReference type="InterPro" id="IPR016162">
    <property type="entry name" value="Ald_DH_N"/>
</dbReference>
<dbReference type="PANTHER" id="PTHR43353:SF3">
    <property type="entry name" value="ALDEHYDE DEHYDROGENASE-RELATED"/>
    <property type="match status" value="1"/>
</dbReference>
<dbReference type="InterPro" id="IPR016161">
    <property type="entry name" value="Ald_DH/histidinol_DH"/>
</dbReference>
<gene>
    <name evidence="3" type="ORF">ACFO6V_02000</name>
</gene>
<dbReference type="InterPro" id="IPR050740">
    <property type="entry name" value="Aldehyde_DH_Superfamily"/>
</dbReference>
<name>A0ABV9HC09_9MICO</name>
<accession>A0ABV9HC09</accession>
<keyword evidence="4" id="KW-1185">Reference proteome</keyword>
<dbReference type="Proteomes" id="UP001596011">
    <property type="component" value="Unassembled WGS sequence"/>
</dbReference>
<evidence type="ECO:0000313" key="4">
    <source>
        <dbReference type="Proteomes" id="UP001596011"/>
    </source>
</evidence>
<dbReference type="Gene3D" id="3.40.605.10">
    <property type="entry name" value="Aldehyde Dehydrogenase, Chain A, domain 1"/>
    <property type="match status" value="1"/>
</dbReference>
<dbReference type="Gene3D" id="3.40.309.10">
    <property type="entry name" value="Aldehyde Dehydrogenase, Chain A, domain 2"/>
    <property type="match status" value="1"/>
</dbReference>
<dbReference type="RefSeq" id="WP_377131637.1">
    <property type="nucleotide sequence ID" value="NZ_JBHSFI010000001.1"/>
</dbReference>
<comment type="caution">
    <text evidence="3">The sequence shown here is derived from an EMBL/GenBank/DDBJ whole genome shotgun (WGS) entry which is preliminary data.</text>
</comment>
<dbReference type="SUPFAM" id="SSF53720">
    <property type="entry name" value="ALDH-like"/>
    <property type="match status" value="1"/>
</dbReference>
<organism evidence="3 4">
    <name type="scientific">Promicromonospora alba</name>
    <dbReference type="NCBI Taxonomy" id="1616110"/>
    <lineage>
        <taxon>Bacteria</taxon>
        <taxon>Bacillati</taxon>
        <taxon>Actinomycetota</taxon>
        <taxon>Actinomycetes</taxon>
        <taxon>Micrococcales</taxon>
        <taxon>Promicromonosporaceae</taxon>
        <taxon>Promicromonospora</taxon>
    </lineage>
</organism>
<evidence type="ECO:0000313" key="3">
    <source>
        <dbReference type="EMBL" id="MFC4626988.1"/>
    </source>
</evidence>
<keyword evidence="1" id="KW-0560">Oxidoreductase</keyword>
<dbReference type="CDD" id="cd07129">
    <property type="entry name" value="ALDH_KGSADH"/>
    <property type="match status" value="1"/>
</dbReference>